<name>A0A6A4P8Z7_LUPAL</name>
<keyword evidence="2" id="KW-1185">Reference proteome</keyword>
<dbReference type="Proteomes" id="UP000447434">
    <property type="component" value="Chromosome 15"/>
</dbReference>
<protein>
    <submittedName>
        <fullName evidence="1">Uncharacterized protein</fullName>
    </submittedName>
</protein>
<comment type="caution">
    <text evidence="1">The sequence shown here is derived from an EMBL/GenBank/DDBJ whole genome shotgun (WGS) entry which is preliminary data.</text>
</comment>
<dbReference type="OrthoDB" id="1914706at2759"/>
<sequence length="93" mass="11174">MSMINENYNNIMMLKRQLFLRSYKFSRKKNITEKIKGSLALVKKVLWPTLKSSKKFVLSRFRIKCGFNCRRTRFSRLLKGHKHKFDSCSKCFC</sequence>
<dbReference type="EMBL" id="WOCE01000015">
    <property type="protein sequence ID" value="KAE9598181.1"/>
    <property type="molecule type" value="Genomic_DNA"/>
</dbReference>
<reference evidence="2" key="1">
    <citation type="journal article" date="2020" name="Nat. Commun.">
        <title>Genome sequence of the cluster root forming white lupin.</title>
        <authorList>
            <person name="Hufnagel B."/>
            <person name="Marques A."/>
            <person name="Soriano A."/>
            <person name="Marques L."/>
            <person name="Divol F."/>
            <person name="Doumas P."/>
            <person name="Sallet E."/>
            <person name="Mancinotti D."/>
            <person name="Carrere S."/>
            <person name="Marande W."/>
            <person name="Arribat S."/>
            <person name="Keller J."/>
            <person name="Huneau C."/>
            <person name="Blein T."/>
            <person name="Aime D."/>
            <person name="Laguerre M."/>
            <person name="Taylor J."/>
            <person name="Schubert V."/>
            <person name="Nelson M."/>
            <person name="Geu-Flores F."/>
            <person name="Crespi M."/>
            <person name="Gallardo-Guerrero K."/>
            <person name="Delaux P.-M."/>
            <person name="Salse J."/>
            <person name="Berges H."/>
            <person name="Guyot R."/>
            <person name="Gouzy J."/>
            <person name="Peret B."/>
        </authorList>
    </citation>
    <scope>NUCLEOTIDE SEQUENCE [LARGE SCALE GENOMIC DNA]</scope>
    <source>
        <strain evidence="2">cv. Amiga</strain>
    </source>
</reference>
<organism evidence="1 2">
    <name type="scientific">Lupinus albus</name>
    <name type="common">White lupine</name>
    <name type="synonym">Lupinus termis</name>
    <dbReference type="NCBI Taxonomy" id="3870"/>
    <lineage>
        <taxon>Eukaryota</taxon>
        <taxon>Viridiplantae</taxon>
        <taxon>Streptophyta</taxon>
        <taxon>Embryophyta</taxon>
        <taxon>Tracheophyta</taxon>
        <taxon>Spermatophyta</taxon>
        <taxon>Magnoliopsida</taxon>
        <taxon>eudicotyledons</taxon>
        <taxon>Gunneridae</taxon>
        <taxon>Pentapetalae</taxon>
        <taxon>rosids</taxon>
        <taxon>fabids</taxon>
        <taxon>Fabales</taxon>
        <taxon>Fabaceae</taxon>
        <taxon>Papilionoideae</taxon>
        <taxon>50 kb inversion clade</taxon>
        <taxon>genistoids sensu lato</taxon>
        <taxon>core genistoids</taxon>
        <taxon>Genisteae</taxon>
        <taxon>Lupinus</taxon>
    </lineage>
</organism>
<gene>
    <name evidence="1" type="ORF">Lalb_Chr15g0077801</name>
</gene>
<dbReference type="AlphaFoldDB" id="A0A6A4P8Z7"/>
<evidence type="ECO:0000313" key="1">
    <source>
        <dbReference type="EMBL" id="KAE9598181.1"/>
    </source>
</evidence>
<evidence type="ECO:0000313" key="2">
    <source>
        <dbReference type="Proteomes" id="UP000447434"/>
    </source>
</evidence>
<accession>A0A6A4P8Z7</accession>
<proteinExistence type="predicted"/>